<accession>A0A1C3RIK8</accession>
<evidence type="ECO:0000256" key="21">
    <source>
        <dbReference type="ARBA" id="ARBA00049161"/>
    </source>
</evidence>
<comment type="cofactor">
    <cofactor evidence="1">
        <name>Mg(2+)</name>
        <dbReference type="ChEBI" id="CHEBI:18420"/>
    </cofactor>
</comment>
<evidence type="ECO:0000256" key="9">
    <source>
        <dbReference type="ARBA" id="ARBA00022598"/>
    </source>
</evidence>
<evidence type="ECO:0000256" key="12">
    <source>
        <dbReference type="ARBA" id="ARBA00022840"/>
    </source>
</evidence>
<comment type="similarity">
    <text evidence="5 22">Belongs to the folylpolyglutamate synthase family.</text>
</comment>
<evidence type="ECO:0000256" key="3">
    <source>
        <dbReference type="ARBA" id="ARBA00004799"/>
    </source>
</evidence>
<evidence type="ECO:0000256" key="1">
    <source>
        <dbReference type="ARBA" id="ARBA00001946"/>
    </source>
</evidence>
<dbReference type="Gene3D" id="3.90.190.20">
    <property type="entry name" value="Mur ligase, C-terminal domain"/>
    <property type="match status" value="1"/>
</dbReference>
<keyword evidence="11 22" id="KW-0547">Nucleotide-binding</keyword>
<evidence type="ECO:0000256" key="5">
    <source>
        <dbReference type="ARBA" id="ARBA00008276"/>
    </source>
</evidence>
<dbReference type="FunFam" id="3.40.1190.10:FF:000011">
    <property type="entry name" value="Folylpolyglutamate synthase/dihydrofolate synthase"/>
    <property type="match status" value="1"/>
</dbReference>
<feature type="domain" description="Mur ligase C-terminal" evidence="23">
    <location>
        <begin position="278"/>
        <end position="402"/>
    </location>
</feature>
<keyword evidence="13" id="KW-0460">Magnesium</keyword>
<evidence type="ECO:0000256" key="16">
    <source>
        <dbReference type="ARBA" id="ARBA00030592"/>
    </source>
</evidence>
<dbReference type="GO" id="GO:0046654">
    <property type="term" value="P:tetrahydrofolate biosynthetic process"/>
    <property type="evidence" value="ECO:0007669"/>
    <property type="project" value="UniProtKB-UniPathway"/>
</dbReference>
<name>A0A1C3RIK8_9PROT</name>
<gene>
    <name evidence="25" type="ORF">MTBPR1_40112</name>
</gene>
<dbReference type="PIRSF" id="PIRSF001563">
    <property type="entry name" value="Folylpolyglu_synth"/>
    <property type="match status" value="1"/>
</dbReference>
<keyword evidence="12 22" id="KW-0067">ATP-binding</keyword>
<dbReference type="EMBL" id="FLYE01000034">
    <property type="protein sequence ID" value="SCA57089.1"/>
    <property type="molecule type" value="Genomic_DNA"/>
</dbReference>
<evidence type="ECO:0000256" key="20">
    <source>
        <dbReference type="ARBA" id="ARBA00049035"/>
    </source>
</evidence>
<dbReference type="SUPFAM" id="SSF53623">
    <property type="entry name" value="MurD-like peptide ligases, catalytic domain"/>
    <property type="match status" value="1"/>
</dbReference>
<evidence type="ECO:0000256" key="19">
    <source>
        <dbReference type="ARBA" id="ARBA00047808"/>
    </source>
</evidence>
<keyword evidence="26" id="KW-1185">Reference proteome</keyword>
<dbReference type="InterPro" id="IPR018109">
    <property type="entry name" value="Folylpolyglutamate_synth_CS"/>
</dbReference>
<evidence type="ECO:0000256" key="8">
    <source>
        <dbReference type="ARBA" id="ARBA00019357"/>
    </source>
</evidence>
<dbReference type="GO" id="GO:0008841">
    <property type="term" value="F:dihydrofolate synthase activity"/>
    <property type="evidence" value="ECO:0007669"/>
    <property type="project" value="UniProtKB-EC"/>
</dbReference>
<dbReference type="InterPro" id="IPR001645">
    <property type="entry name" value="Folylpolyglutamate_synth"/>
</dbReference>
<comment type="catalytic activity">
    <reaction evidence="21">
        <text>7,8-dihydropteroate + L-glutamate + ATP = 7,8-dihydrofolate + ADP + phosphate + H(+)</text>
        <dbReference type="Rhea" id="RHEA:23584"/>
        <dbReference type="ChEBI" id="CHEBI:15378"/>
        <dbReference type="ChEBI" id="CHEBI:17839"/>
        <dbReference type="ChEBI" id="CHEBI:29985"/>
        <dbReference type="ChEBI" id="CHEBI:30616"/>
        <dbReference type="ChEBI" id="CHEBI:43474"/>
        <dbReference type="ChEBI" id="CHEBI:57451"/>
        <dbReference type="ChEBI" id="CHEBI:456216"/>
        <dbReference type="EC" id="6.3.2.12"/>
    </reaction>
</comment>
<dbReference type="RefSeq" id="WP_165602664.1">
    <property type="nucleotide sequence ID" value="NZ_FLYE01000034.1"/>
</dbReference>
<proteinExistence type="inferred from homology"/>
<evidence type="ECO:0000256" key="18">
    <source>
        <dbReference type="ARBA" id="ARBA00047493"/>
    </source>
</evidence>
<comment type="catalytic activity">
    <reaction evidence="20">
        <text>(6R)-5,10-methylenetetrahydrofolyl-(gamma-L-Glu)(n) + L-glutamate + ATP = (6R)-5,10-methylenetetrahydrofolyl-(gamma-L-Glu)(n+1) + ADP + phosphate + H(+)</text>
        <dbReference type="Rhea" id="RHEA:51912"/>
        <dbReference type="Rhea" id="RHEA-COMP:13257"/>
        <dbReference type="Rhea" id="RHEA-COMP:13258"/>
        <dbReference type="ChEBI" id="CHEBI:15378"/>
        <dbReference type="ChEBI" id="CHEBI:29985"/>
        <dbReference type="ChEBI" id="CHEBI:30616"/>
        <dbReference type="ChEBI" id="CHEBI:43474"/>
        <dbReference type="ChEBI" id="CHEBI:136572"/>
        <dbReference type="ChEBI" id="CHEBI:456216"/>
        <dbReference type="EC" id="6.3.2.17"/>
    </reaction>
</comment>
<evidence type="ECO:0000256" key="10">
    <source>
        <dbReference type="ARBA" id="ARBA00022723"/>
    </source>
</evidence>
<organism evidence="25 26">
    <name type="scientific">Candidatus Terasakiella magnetica</name>
    <dbReference type="NCBI Taxonomy" id="1867952"/>
    <lineage>
        <taxon>Bacteria</taxon>
        <taxon>Pseudomonadati</taxon>
        <taxon>Pseudomonadota</taxon>
        <taxon>Alphaproteobacteria</taxon>
        <taxon>Rhodospirillales</taxon>
        <taxon>Terasakiellaceae</taxon>
        <taxon>Terasakiella</taxon>
    </lineage>
</organism>
<evidence type="ECO:0000313" key="26">
    <source>
        <dbReference type="Proteomes" id="UP000231658"/>
    </source>
</evidence>
<dbReference type="Pfam" id="PF08245">
    <property type="entry name" value="Mur_ligase_M"/>
    <property type="match status" value="1"/>
</dbReference>
<dbReference type="STRING" id="1867952.MTBPR1_40112"/>
<dbReference type="InterPro" id="IPR036565">
    <property type="entry name" value="Mur-like_cat_sf"/>
</dbReference>
<dbReference type="UniPathway" id="UPA00077">
    <property type="reaction ID" value="UER00157"/>
</dbReference>
<dbReference type="NCBIfam" id="TIGR01499">
    <property type="entry name" value="folC"/>
    <property type="match status" value="1"/>
</dbReference>
<evidence type="ECO:0000256" key="13">
    <source>
        <dbReference type="ARBA" id="ARBA00022842"/>
    </source>
</evidence>
<reference evidence="25 26" key="1">
    <citation type="submission" date="2016-07" db="EMBL/GenBank/DDBJ databases">
        <authorList>
            <person name="Lefevre C.T."/>
        </authorList>
    </citation>
    <scope>NUCLEOTIDE SEQUENCE [LARGE SCALE GENOMIC DNA]</scope>
    <source>
        <strain evidence="25">PR1</strain>
    </source>
</reference>
<sequence>MEKLHSKDIDLGLDRFQALLSRLGNPQDQLPPVIHVAGTNAKGSTIAFLQSFFETVGYRVHSFTSPHLVRPHECINLKGHEIDEETFSSLLQEVIQANEGAPLTVFEAISATAFLAFSRIKAHVILLETGLGGTGDTTNVVKAPALSVLTPISYDHQEFLGDTLGEIASQKAGILKKNVPCVMAKQDEEAYQAIRERIKELEIDWYREGREWFVKKAGKQMVFEGWDGDSVWPRPNLAGDHQINNAGLALACIEVLKDQFNLPREAITNAMGSVYWPGRLERVEPDPFLKDSFELWLDGGHNEAAAQALRTQIKKWNDRPLYIIHGMMKRKNSKAFLQKIAGLADHVYCVPIPDQPAKKPEKLAGQVQEAGGLATACEDLQLAFDLIKAERDKPARVLLCGSLYLLGAFYDLQGCA</sequence>
<evidence type="ECO:0000256" key="2">
    <source>
        <dbReference type="ARBA" id="ARBA00002714"/>
    </source>
</evidence>
<comment type="catalytic activity">
    <reaction evidence="18">
        <text>(6S)-5,6,7,8-tetrahydrofolyl-(gamma-L-Glu)(n) + L-glutamate + ATP = (6S)-5,6,7,8-tetrahydrofolyl-(gamma-L-Glu)(n+1) + ADP + phosphate + H(+)</text>
        <dbReference type="Rhea" id="RHEA:10580"/>
        <dbReference type="Rhea" id="RHEA-COMP:14738"/>
        <dbReference type="Rhea" id="RHEA-COMP:14740"/>
        <dbReference type="ChEBI" id="CHEBI:15378"/>
        <dbReference type="ChEBI" id="CHEBI:29985"/>
        <dbReference type="ChEBI" id="CHEBI:30616"/>
        <dbReference type="ChEBI" id="CHEBI:43474"/>
        <dbReference type="ChEBI" id="CHEBI:141005"/>
        <dbReference type="ChEBI" id="CHEBI:456216"/>
        <dbReference type="EC" id="6.3.2.17"/>
    </reaction>
</comment>
<protein>
    <recommendedName>
        <fullName evidence="8">Dihydrofolate synthase/folylpolyglutamate synthase</fullName>
        <ecNumber evidence="6">6.3.2.12</ecNumber>
        <ecNumber evidence="7">6.3.2.17</ecNumber>
    </recommendedName>
    <alternativeName>
        <fullName evidence="17">Folylpoly-gamma-glutamate synthetase-dihydrofolate synthetase</fullName>
    </alternativeName>
    <alternativeName>
        <fullName evidence="15">Folylpolyglutamate synthetase</fullName>
    </alternativeName>
    <alternativeName>
        <fullName evidence="16">Tetrahydrofolylpolyglutamate synthase</fullName>
    </alternativeName>
</protein>
<dbReference type="GO" id="GO:0046656">
    <property type="term" value="P:folic acid biosynthetic process"/>
    <property type="evidence" value="ECO:0007669"/>
    <property type="project" value="UniProtKB-KW"/>
</dbReference>
<evidence type="ECO:0000256" key="6">
    <source>
        <dbReference type="ARBA" id="ARBA00013023"/>
    </source>
</evidence>
<evidence type="ECO:0000256" key="11">
    <source>
        <dbReference type="ARBA" id="ARBA00022741"/>
    </source>
</evidence>
<keyword evidence="9 22" id="KW-0436">Ligase</keyword>
<comment type="pathway">
    <text evidence="3">Cofactor biosynthesis; tetrahydrofolate biosynthesis; 7,8-dihydrofolate from 2-amino-4-hydroxy-6-hydroxymethyl-7,8-dihydropteridine diphosphate and 4-aminobenzoate: step 2/2.</text>
</comment>
<dbReference type="Gene3D" id="3.40.1190.10">
    <property type="entry name" value="Mur-like, catalytic domain"/>
    <property type="match status" value="1"/>
</dbReference>
<keyword evidence="14" id="KW-0289">Folate biosynthesis</keyword>
<comment type="function">
    <text evidence="2">Functions in two distinct reactions of the de novo folate biosynthetic pathway. Catalyzes the addition of a glutamate residue to dihydropteroate (7,8-dihydropteroate or H2Pte) to form dihydrofolate (7,8-dihydrofolate monoglutamate or H2Pte-Glu). Also catalyzes successive additions of L-glutamate to tetrahydrofolate or 10-formyltetrahydrofolate or 5,10-methylenetetrahydrofolate, leading to folylpolyglutamate derivatives.</text>
</comment>
<dbReference type="GO" id="GO:0005737">
    <property type="term" value="C:cytoplasm"/>
    <property type="evidence" value="ECO:0007669"/>
    <property type="project" value="TreeGrafter"/>
</dbReference>
<dbReference type="EC" id="6.3.2.12" evidence="6"/>
<dbReference type="AlphaFoldDB" id="A0A1C3RIK8"/>
<evidence type="ECO:0000259" key="23">
    <source>
        <dbReference type="Pfam" id="PF02875"/>
    </source>
</evidence>
<dbReference type="InterPro" id="IPR013221">
    <property type="entry name" value="Mur_ligase_cen"/>
</dbReference>
<evidence type="ECO:0000313" key="25">
    <source>
        <dbReference type="EMBL" id="SCA57089.1"/>
    </source>
</evidence>
<dbReference type="Pfam" id="PF02875">
    <property type="entry name" value="Mur_ligase_C"/>
    <property type="match status" value="1"/>
</dbReference>
<dbReference type="InterPro" id="IPR004101">
    <property type="entry name" value="Mur_ligase_C"/>
</dbReference>
<dbReference type="GO" id="GO:0005524">
    <property type="term" value="F:ATP binding"/>
    <property type="evidence" value="ECO:0007669"/>
    <property type="project" value="UniProtKB-KW"/>
</dbReference>
<evidence type="ECO:0000256" key="7">
    <source>
        <dbReference type="ARBA" id="ARBA00013025"/>
    </source>
</evidence>
<dbReference type="SUPFAM" id="SSF53244">
    <property type="entry name" value="MurD-like peptide ligases, peptide-binding domain"/>
    <property type="match status" value="1"/>
</dbReference>
<feature type="domain" description="Mur ligase central" evidence="24">
    <location>
        <begin position="36"/>
        <end position="252"/>
    </location>
</feature>
<evidence type="ECO:0000256" key="17">
    <source>
        <dbReference type="ARBA" id="ARBA00032510"/>
    </source>
</evidence>
<evidence type="ECO:0000256" key="22">
    <source>
        <dbReference type="PIRNR" id="PIRNR001563"/>
    </source>
</evidence>
<evidence type="ECO:0000259" key="24">
    <source>
        <dbReference type="Pfam" id="PF08245"/>
    </source>
</evidence>
<dbReference type="InterPro" id="IPR036615">
    <property type="entry name" value="Mur_ligase_C_dom_sf"/>
</dbReference>
<dbReference type="GO" id="GO:0004326">
    <property type="term" value="F:tetrahydrofolylpolyglutamate synthase activity"/>
    <property type="evidence" value="ECO:0007669"/>
    <property type="project" value="UniProtKB-EC"/>
</dbReference>
<dbReference type="EC" id="6.3.2.17" evidence="7"/>
<dbReference type="PANTHER" id="PTHR11136:SF0">
    <property type="entry name" value="DIHYDROFOLATE SYNTHETASE-RELATED"/>
    <property type="match status" value="1"/>
</dbReference>
<evidence type="ECO:0000256" key="4">
    <source>
        <dbReference type="ARBA" id="ARBA00005150"/>
    </source>
</evidence>
<dbReference type="PROSITE" id="PS01012">
    <property type="entry name" value="FOLYLPOLYGLU_SYNT_2"/>
    <property type="match status" value="1"/>
</dbReference>
<comment type="pathway">
    <text evidence="4">Cofactor biosynthesis; tetrahydrofolylpolyglutamate biosynthesis.</text>
</comment>
<dbReference type="GO" id="GO:0046872">
    <property type="term" value="F:metal ion binding"/>
    <property type="evidence" value="ECO:0007669"/>
    <property type="project" value="UniProtKB-KW"/>
</dbReference>
<keyword evidence="10" id="KW-0479">Metal-binding</keyword>
<dbReference type="PANTHER" id="PTHR11136">
    <property type="entry name" value="FOLYLPOLYGLUTAMATE SYNTHASE-RELATED"/>
    <property type="match status" value="1"/>
</dbReference>
<dbReference type="Proteomes" id="UP000231658">
    <property type="component" value="Unassembled WGS sequence"/>
</dbReference>
<evidence type="ECO:0000256" key="14">
    <source>
        <dbReference type="ARBA" id="ARBA00022909"/>
    </source>
</evidence>
<evidence type="ECO:0000256" key="15">
    <source>
        <dbReference type="ARBA" id="ARBA00030048"/>
    </source>
</evidence>
<comment type="catalytic activity">
    <reaction evidence="19">
        <text>10-formyltetrahydrofolyl-(gamma-L-Glu)(n) + L-glutamate + ATP = 10-formyltetrahydrofolyl-(gamma-L-Glu)(n+1) + ADP + phosphate + H(+)</text>
        <dbReference type="Rhea" id="RHEA:51904"/>
        <dbReference type="Rhea" id="RHEA-COMP:13088"/>
        <dbReference type="Rhea" id="RHEA-COMP:14300"/>
        <dbReference type="ChEBI" id="CHEBI:15378"/>
        <dbReference type="ChEBI" id="CHEBI:29985"/>
        <dbReference type="ChEBI" id="CHEBI:30616"/>
        <dbReference type="ChEBI" id="CHEBI:43474"/>
        <dbReference type="ChEBI" id="CHEBI:134413"/>
        <dbReference type="ChEBI" id="CHEBI:456216"/>
        <dbReference type="EC" id="6.3.2.17"/>
    </reaction>
</comment>